<evidence type="ECO:0000259" key="1">
    <source>
        <dbReference type="Pfam" id="PF13737"/>
    </source>
</evidence>
<dbReference type="Proteomes" id="UP000218160">
    <property type="component" value="Chromosome 1"/>
</dbReference>
<dbReference type="EMBL" id="CP020660">
    <property type="protein sequence ID" value="ATF09118.1"/>
    <property type="molecule type" value="Genomic_DNA"/>
</dbReference>
<dbReference type="Pfam" id="PF13737">
    <property type="entry name" value="DDE_Tnp_1_5"/>
    <property type="match status" value="1"/>
</dbReference>
<accession>A0A291B7Y3</accession>
<evidence type="ECO:0000313" key="2">
    <source>
        <dbReference type="EMBL" id="ATF09118.1"/>
    </source>
</evidence>
<dbReference type="InterPro" id="IPR025668">
    <property type="entry name" value="Tnp_DDE_dom"/>
</dbReference>
<dbReference type="AlphaFoldDB" id="A0A291B7Y3"/>
<sequence length="55" mass="6119">MSAGKFPQLPLSCSHYSCISKHAKTVNATFNTKIKRAIRHLAIYFTGFKVCSEGE</sequence>
<keyword evidence="3" id="KW-1185">Reference proteome</keyword>
<evidence type="ECO:0000313" key="3">
    <source>
        <dbReference type="Proteomes" id="UP000218160"/>
    </source>
</evidence>
<feature type="domain" description="Transposase DDE" evidence="1">
    <location>
        <begin position="3"/>
        <end position="53"/>
    </location>
</feature>
<proteinExistence type="predicted"/>
<reference evidence="3" key="1">
    <citation type="submission" date="2017-04" db="EMBL/GenBank/DDBJ databases">
        <title>Genome evolution of the luminous symbionts of deep sea anglerfish.</title>
        <authorList>
            <person name="Hendry T.A."/>
        </authorList>
    </citation>
    <scope>NUCLEOTIDE SEQUENCE [LARGE SCALE GENOMIC DNA]</scope>
</reference>
<name>A0A291B7Y3_9GAMM</name>
<gene>
    <name evidence="2" type="ORF">BTN50_0595</name>
</gene>
<organism evidence="2 3">
    <name type="scientific">Candidatus Enterovibrio altilux</name>
    <dbReference type="NCBI Taxonomy" id="1927128"/>
    <lineage>
        <taxon>Bacteria</taxon>
        <taxon>Pseudomonadati</taxon>
        <taxon>Pseudomonadota</taxon>
        <taxon>Gammaproteobacteria</taxon>
        <taxon>Vibrionales</taxon>
        <taxon>Vibrionaceae</taxon>
        <taxon>Enterovibrio</taxon>
    </lineage>
</organism>
<protein>
    <submittedName>
        <fullName evidence="2">Mobile element protein</fullName>
    </submittedName>
</protein>
<dbReference type="KEGG" id="elux:BTN50_0595"/>